<feature type="compositionally biased region" description="Polar residues" evidence="1">
    <location>
        <begin position="101"/>
        <end position="113"/>
    </location>
</feature>
<feature type="compositionally biased region" description="Basic and acidic residues" evidence="1">
    <location>
        <begin position="225"/>
        <end position="235"/>
    </location>
</feature>
<dbReference type="PANTHER" id="PTHR28594">
    <property type="entry name" value="ATR-INTERACTING PROTEIN"/>
    <property type="match status" value="1"/>
</dbReference>
<reference evidence="2" key="1">
    <citation type="journal article" date="2023" name="PLoS Negl. Trop. Dis.">
        <title>A genome sequence for Biomphalaria pfeifferi, the major vector snail for the human-infecting parasite Schistosoma mansoni.</title>
        <authorList>
            <person name="Bu L."/>
            <person name="Lu L."/>
            <person name="Laidemitt M.R."/>
            <person name="Zhang S.M."/>
            <person name="Mutuku M."/>
            <person name="Mkoji G."/>
            <person name="Steinauer M."/>
            <person name="Loker E.S."/>
        </authorList>
    </citation>
    <scope>NUCLEOTIDE SEQUENCE</scope>
    <source>
        <strain evidence="2">KasaAsao</strain>
    </source>
</reference>
<proteinExistence type="predicted"/>
<reference evidence="2" key="2">
    <citation type="submission" date="2023-04" db="EMBL/GenBank/DDBJ databases">
        <authorList>
            <person name="Bu L."/>
            <person name="Lu L."/>
            <person name="Laidemitt M.R."/>
            <person name="Zhang S.M."/>
            <person name="Mutuku M."/>
            <person name="Mkoji G."/>
            <person name="Steinauer M."/>
            <person name="Loker E.S."/>
        </authorList>
    </citation>
    <scope>NUCLEOTIDE SEQUENCE</scope>
    <source>
        <strain evidence="2">KasaAsao</strain>
        <tissue evidence="2">Whole Snail</tissue>
    </source>
</reference>
<feature type="region of interest" description="Disordered" evidence="1">
    <location>
        <begin position="606"/>
        <end position="631"/>
    </location>
</feature>
<feature type="compositionally biased region" description="Low complexity" evidence="1">
    <location>
        <begin position="211"/>
        <end position="222"/>
    </location>
</feature>
<dbReference type="AlphaFoldDB" id="A0AAD8B8A9"/>
<feature type="compositionally biased region" description="Basic and acidic residues" evidence="1">
    <location>
        <begin position="606"/>
        <end position="616"/>
    </location>
</feature>
<feature type="region of interest" description="Disordered" evidence="1">
    <location>
        <begin position="93"/>
        <end position="122"/>
    </location>
</feature>
<evidence type="ECO:0000313" key="2">
    <source>
        <dbReference type="EMBL" id="KAK0049858.1"/>
    </source>
</evidence>
<protein>
    <submittedName>
        <fullName evidence="2">Serine-rich adhesin for platelets</fullName>
    </submittedName>
</protein>
<evidence type="ECO:0000256" key="1">
    <source>
        <dbReference type="SAM" id="MobiDB-lite"/>
    </source>
</evidence>
<evidence type="ECO:0000313" key="3">
    <source>
        <dbReference type="Proteomes" id="UP001233172"/>
    </source>
</evidence>
<dbReference type="PANTHER" id="PTHR28594:SF1">
    <property type="entry name" value="ATR-INTERACTING PROTEIN"/>
    <property type="match status" value="1"/>
</dbReference>
<accession>A0AAD8B8A9</accession>
<feature type="compositionally biased region" description="Polar residues" evidence="1">
    <location>
        <begin position="617"/>
        <end position="631"/>
    </location>
</feature>
<dbReference type="EMBL" id="JASAOG010000121">
    <property type="protein sequence ID" value="KAK0049858.1"/>
    <property type="molecule type" value="Genomic_DNA"/>
</dbReference>
<dbReference type="GO" id="GO:0000077">
    <property type="term" value="P:DNA damage checkpoint signaling"/>
    <property type="evidence" value="ECO:0007669"/>
    <property type="project" value="InterPro"/>
</dbReference>
<gene>
    <name evidence="2" type="ORF">Bpfe_020750</name>
</gene>
<name>A0AAD8B8A9_BIOPF</name>
<feature type="region of interest" description="Disordered" evidence="1">
    <location>
        <begin position="378"/>
        <end position="398"/>
    </location>
</feature>
<keyword evidence="3" id="KW-1185">Reference proteome</keyword>
<comment type="caution">
    <text evidence="2">The sequence shown here is derived from an EMBL/GenBank/DDBJ whole genome shotgun (WGS) entry which is preliminary data.</text>
</comment>
<dbReference type="InterPro" id="IPR033349">
    <property type="entry name" value="ATRIP"/>
</dbReference>
<sequence length="910" mass="102580">MSWKVKKGDNEESGCKKRKLDAVGADNDWDDDIGFTQDELEKIDVIASQAILQSQSYSTEVTAIAPRLNPFAIPTTSRNSSSSFLKESQLLLSSSSRSSNDRITSNGHTSQTKLEQEIQRTKDERDRYIGEVRYLKDITRSQEVELEKLRAQLEDMKEAQKLAQMSKIQNLESEVERVAFEKQFKDREIEELQRQLLSVQQKLRRLEAQHQKSQQYKTSSSSVHETTKSPEKASPEKVAVQPSPPSKKNQKLLENLPLSQRANFPTYYSFINQSSSQSVVNKTEPVGLKNITHSPVKVNVCDSDPSKKLNTRKLELKIGPLQDQGQKIATHLLQTSQMLSDQKGDLKSQIWDPGLIQLLSDATVAPLAPLTSLAISNRKEDGHVSTPKLPSKQGNKKSLESLPQIVTREHYRLAVDGLLFLLNDQRSESYFKDINTTCSDSRRNSTLGETSPERQLFKIHPEQQADEAVYKFMNLTLDAFMKELSPTCQALTNLLPLLFDYIEHYVKLVEKEGLVLFRNLSSLSSSTLSTPSSIETKSSSSLLLDTTGSLASCLIHLLQGENGYCATGIECLTISSIRILMLILRFCPEVGQVIFKHTFPSRNFHPSKELEEDQMKKSSSSGNADDELSTTSTETQIILDLRSPVSRHGQTNFQFYSVIKIARQDLETESTNPLIVNEAVKCLYTLLQCVPKQLLYKLETLLPLQFLSAYFKQTKAISIHLSALKLLASLARCEKLLEKLCSKSDNCPLFLVHRLCSHTNPEALLSEKIAFYQEYISCILELLSHPLGLKLLLTNKCPCTEELVVAVIRALNQVLCFYKDARRTSDSAQHLLETLVHGVHLLHALAQGDIIFVQHSAPVQTIYIRLVIKLERLFRSLPKDYELVLLALEDLSDFDSETADASQDMETDER</sequence>
<organism evidence="2 3">
    <name type="scientific">Biomphalaria pfeifferi</name>
    <name type="common">Bloodfluke planorb</name>
    <name type="synonym">Freshwater snail</name>
    <dbReference type="NCBI Taxonomy" id="112525"/>
    <lineage>
        <taxon>Eukaryota</taxon>
        <taxon>Metazoa</taxon>
        <taxon>Spiralia</taxon>
        <taxon>Lophotrochozoa</taxon>
        <taxon>Mollusca</taxon>
        <taxon>Gastropoda</taxon>
        <taxon>Heterobranchia</taxon>
        <taxon>Euthyneura</taxon>
        <taxon>Panpulmonata</taxon>
        <taxon>Hygrophila</taxon>
        <taxon>Lymnaeoidea</taxon>
        <taxon>Planorbidae</taxon>
        <taxon>Biomphalaria</taxon>
    </lineage>
</organism>
<dbReference type="Proteomes" id="UP001233172">
    <property type="component" value="Unassembled WGS sequence"/>
</dbReference>
<feature type="region of interest" description="Disordered" evidence="1">
    <location>
        <begin position="208"/>
        <end position="251"/>
    </location>
</feature>
<dbReference type="GO" id="GO:0006281">
    <property type="term" value="P:DNA repair"/>
    <property type="evidence" value="ECO:0007669"/>
    <property type="project" value="TreeGrafter"/>
</dbReference>